<gene>
    <name evidence="1" type="ORF">S01H4_62550</name>
</gene>
<accession>X1DFC9</accession>
<name>X1DFC9_9ZZZZ</name>
<dbReference type="AlphaFoldDB" id="X1DFC9"/>
<organism evidence="1">
    <name type="scientific">marine sediment metagenome</name>
    <dbReference type="NCBI Taxonomy" id="412755"/>
    <lineage>
        <taxon>unclassified sequences</taxon>
        <taxon>metagenomes</taxon>
        <taxon>ecological metagenomes</taxon>
    </lineage>
</organism>
<sequence>MAAMKPKGIRKRGAITRRSGGYTGVNVDLMSTISNDVNTIEETVSVNPNPAQIQSITEP</sequence>
<comment type="caution">
    <text evidence="1">The sequence shown here is derived from an EMBL/GenBank/DDBJ whole genome shotgun (WGS) entry which is preliminary data.</text>
</comment>
<dbReference type="EMBL" id="BART01037364">
    <property type="protein sequence ID" value="GAH06985.1"/>
    <property type="molecule type" value="Genomic_DNA"/>
</dbReference>
<protein>
    <submittedName>
        <fullName evidence="1">Uncharacterized protein</fullName>
    </submittedName>
</protein>
<reference evidence="1" key="1">
    <citation type="journal article" date="2014" name="Front. Microbiol.">
        <title>High frequency of phylogenetically diverse reductive dehalogenase-homologous genes in deep subseafloor sedimentary metagenomes.</title>
        <authorList>
            <person name="Kawai M."/>
            <person name="Futagami T."/>
            <person name="Toyoda A."/>
            <person name="Takaki Y."/>
            <person name="Nishi S."/>
            <person name="Hori S."/>
            <person name="Arai W."/>
            <person name="Tsubouchi T."/>
            <person name="Morono Y."/>
            <person name="Uchiyama I."/>
            <person name="Ito T."/>
            <person name="Fujiyama A."/>
            <person name="Inagaki F."/>
            <person name="Takami H."/>
        </authorList>
    </citation>
    <scope>NUCLEOTIDE SEQUENCE</scope>
    <source>
        <strain evidence="1">Expedition CK06-06</strain>
    </source>
</reference>
<feature type="non-terminal residue" evidence="1">
    <location>
        <position position="59"/>
    </location>
</feature>
<evidence type="ECO:0000313" key="1">
    <source>
        <dbReference type="EMBL" id="GAH06985.1"/>
    </source>
</evidence>
<proteinExistence type="predicted"/>